<evidence type="ECO:0000313" key="3">
    <source>
        <dbReference type="Proteomes" id="UP000034371"/>
    </source>
</evidence>
<keyword evidence="1" id="KW-0812">Transmembrane</keyword>
<accession>A0A0G0XC01</accession>
<dbReference type="InterPro" id="IPR044020">
    <property type="entry name" value="DUF5676"/>
</dbReference>
<organism evidence="2 3">
    <name type="scientific">Candidatus Roizmanbacteria bacterium GW2011_GWC2_41_7</name>
    <dbReference type="NCBI Taxonomy" id="1618487"/>
    <lineage>
        <taxon>Bacteria</taxon>
        <taxon>Candidatus Roizmaniibacteriota</taxon>
    </lineage>
</organism>
<proteinExistence type="predicted"/>
<dbReference type="Proteomes" id="UP000034371">
    <property type="component" value="Unassembled WGS sequence"/>
</dbReference>
<sequence>MKHDVQGTAKATAVTVAVIYIVCALGVLLFSNVSMTIAQSWFHGLDLSKIYTSNVTVGSFILGLVTSTTGGWLIGYVFATAYNYFVKK</sequence>
<keyword evidence="1" id="KW-1133">Transmembrane helix</keyword>
<evidence type="ECO:0000256" key="1">
    <source>
        <dbReference type="SAM" id="Phobius"/>
    </source>
</evidence>
<keyword evidence="1" id="KW-0472">Membrane</keyword>
<name>A0A0G0XC01_9BACT</name>
<protein>
    <submittedName>
        <fullName evidence="2">Uncharacterized protein</fullName>
    </submittedName>
</protein>
<evidence type="ECO:0000313" key="2">
    <source>
        <dbReference type="EMBL" id="KKS22410.1"/>
    </source>
</evidence>
<reference evidence="2 3" key="1">
    <citation type="journal article" date="2015" name="Nature">
        <title>rRNA introns, odd ribosomes, and small enigmatic genomes across a large radiation of phyla.</title>
        <authorList>
            <person name="Brown C.T."/>
            <person name="Hug L.A."/>
            <person name="Thomas B.C."/>
            <person name="Sharon I."/>
            <person name="Castelle C.J."/>
            <person name="Singh A."/>
            <person name="Wilkins M.J."/>
            <person name="Williams K.H."/>
            <person name="Banfield J.F."/>
        </authorList>
    </citation>
    <scope>NUCLEOTIDE SEQUENCE [LARGE SCALE GENOMIC DNA]</scope>
</reference>
<feature type="transmembrane region" description="Helical" evidence="1">
    <location>
        <begin position="57"/>
        <end position="85"/>
    </location>
</feature>
<feature type="transmembrane region" description="Helical" evidence="1">
    <location>
        <begin position="12"/>
        <end position="37"/>
    </location>
</feature>
<comment type="caution">
    <text evidence="2">The sequence shown here is derived from an EMBL/GenBank/DDBJ whole genome shotgun (WGS) entry which is preliminary data.</text>
</comment>
<dbReference type="EMBL" id="LCBY01000017">
    <property type="protein sequence ID" value="KKS22410.1"/>
    <property type="molecule type" value="Genomic_DNA"/>
</dbReference>
<gene>
    <name evidence="2" type="ORF">UU78_C0017G0014</name>
</gene>
<dbReference type="AlphaFoldDB" id="A0A0G0XC01"/>
<dbReference type="Pfam" id="PF18926">
    <property type="entry name" value="DUF5676"/>
    <property type="match status" value="1"/>
</dbReference>